<accession>A0ABV0GF80</accession>
<dbReference type="Proteomes" id="UP001462640">
    <property type="component" value="Unassembled WGS sequence"/>
</dbReference>
<reference evidence="1 2" key="1">
    <citation type="submission" date="2024-05" db="EMBL/GenBank/DDBJ databases">
        <title>Roseateles sp. 2.12 16S ribosomal RNA gene Genome sequencing and assembly.</title>
        <authorList>
            <person name="Woo H."/>
        </authorList>
    </citation>
    <scope>NUCLEOTIDE SEQUENCE [LARGE SCALE GENOMIC DNA]</scope>
    <source>
        <strain evidence="1 2">2.12</strain>
    </source>
</reference>
<dbReference type="SUPFAM" id="SSF46785">
    <property type="entry name" value="Winged helix' DNA-binding domain"/>
    <property type="match status" value="1"/>
</dbReference>
<organism evidence="1 2">
    <name type="scientific">Roseateles flavus</name>
    <dbReference type="NCBI Taxonomy" id="3149041"/>
    <lineage>
        <taxon>Bacteria</taxon>
        <taxon>Pseudomonadati</taxon>
        <taxon>Pseudomonadota</taxon>
        <taxon>Betaproteobacteria</taxon>
        <taxon>Burkholderiales</taxon>
        <taxon>Sphaerotilaceae</taxon>
        <taxon>Roseateles</taxon>
    </lineage>
</organism>
<dbReference type="Gene3D" id="1.10.10.10">
    <property type="entry name" value="Winged helix-like DNA-binding domain superfamily/Winged helix DNA-binding domain"/>
    <property type="match status" value="1"/>
</dbReference>
<dbReference type="InterPro" id="IPR036388">
    <property type="entry name" value="WH-like_DNA-bd_sf"/>
</dbReference>
<dbReference type="EMBL" id="JBDPZC010000005">
    <property type="protein sequence ID" value="MEO3713707.1"/>
    <property type="molecule type" value="Genomic_DNA"/>
</dbReference>
<gene>
    <name evidence="1" type="ORF">ABDJ40_13155</name>
</gene>
<comment type="caution">
    <text evidence="1">The sequence shown here is derived from an EMBL/GenBank/DDBJ whole genome shotgun (WGS) entry which is preliminary data.</text>
</comment>
<evidence type="ECO:0000313" key="2">
    <source>
        <dbReference type="Proteomes" id="UP001462640"/>
    </source>
</evidence>
<proteinExistence type="predicted"/>
<protein>
    <submittedName>
        <fullName evidence="1">Metalloregulator ArsR/SmtB family transcription factor</fullName>
    </submittedName>
</protein>
<sequence>MKTEARQRLLQQLKSGGPQTAAQLAEGLGLSGMGVHKQLQQLADEGLLLWQDEAGAVGRPRRVWRLSAAGHAEFPDRHGELTVQLIHQVRSLLGEPALERLIDAREQDSERRYQAALAGKRSLRSALVALAAEREREGYMARVERAGAGADWLLIEDHCPICAAAQACQGFCRSELALFQRCLAPWGQVQRTEHQLAGARRCAYRVSPHP</sequence>
<dbReference type="Pfam" id="PF12840">
    <property type="entry name" value="HTH_20"/>
    <property type="match status" value="1"/>
</dbReference>
<dbReference type="InterPro" id="IPR036390">
    <property type="entry name" value="WH_DNA-bd_sf"/>
</dbReference>
<keyword evidence="2" id="KW-1185">Reference proteome</keyword>
<dbReference type="RefSeq" id="WP_347610345.1">
    <property type="nucleotide sequence ID" value="NZ_JBDPZC010000005.1"/>
</dbReference>
<name>A0ABV0GF80_9BURK</name>
<evidence type="ECO:0000313" key="1">
    <source>
        <dbReference type="EMBL" id="MEO3713707.1"/>
    </source>
</evidence>